<evidence type="ECO:0000313" key="2">
    <source>
        <dbReference type="Proteomes" id="UP000242642"/>
    </source>
</evidence>
<evidence type="ECO:0000313" key="1">
    <source>
        <dbReference type="EMBL" id="SES65595.1"/>
    </source>
</evidence>
<keyword evidence="2" id="KW-1185">Reference proteome</keyword>
<dbReference type="EMBL" id="FOHV01000001">
    <property type="protein sequence ID" value="SES65595.1"/>
    <property type="molecule type" value="Genomic_DNA"/>
</dbReference>
<accession>A0A1H9Y9I6</accession>
<dbReference type="Proteomes" id="UP000242642">
    <property type="component" value="Unassembled WGS sequence"/>
</dbReference>
<protein>
    <submittedName>
        <fullName evidence="1">Uncharacterized protein</fullName>
    </submittedName>
</protein>
<dbReference type="AlphaFoldDB" id="A0A1H9Y9I6"/>
<gene>
    <name evidence="1" type="ORF">SAMN02583745_00136</name>
</gene>
<reference evidence="2" key="1">
    <citation type="submission" date="2016-10" db="EMBL/GenBank/DDBJ databases">
        <authorList>
            <person name="Varghese N."/>
            <person name="Submissions S."/>
        </authorList>
    </citation>
    <scope>NUCLEOTIDE SEQUENCE [LARGE SCALE GENOMIC DNA]</scope>
    <source>
        <strain evidence="2">DSM 18579</strain>
    </source>
</reference>
<organism evidence="1 2">
    <name type="scientific">Thorsellia anophelis DSM 18579</name>
    <dbReference type="NCBI Taxonomy" id="1123402"/>
    <lineage>
        <taxon>Bacteria</taxon>
        <taxon>Pseudomonadati</taxon>
        <taxon>Pseudomonadota</taxon>
        <taxon>Gammaproteobacteria</taxon>
        <taxon>Enterobacterales</taxon>
        <taxon>Thorselliaceae</taxon>
        <taxon>Thorsellia</taxon>
    </lineage>
</organism>
<sequence length="47" mass="5138">MYMSDTSKGVTKVGFVGTNLEGSITIMHIKVEMILGSHLMGMHTIKL</sequence>
<name>A0A1H9Y9I6_9GAMM</name>
<proteinExistence type="predicted"/>